<keyword evidence="2" id="KW-0813">Transport</keyword>
<protein>
    <submittedName>
        <fullName evidence="6">ABC transporter ATP-binding protein</fullName>
    </submittedName>
</protein>
<dbReference type="PANTHER" id="PTHR43776:SF7">
    <property type="entry name" value="D,D-DIPEPTIDE TRANSPORT ATP-BINDING PROTEIN DDPF-RELATED"/>
    <property type="match status" value="1"/>
</dbReference>
<dbReference type="InterPro" id="IPR003439">
    <property type="entry name" value="ABC_transporter-like_ATP-bd"/>
</dbReference>
<accession>A0ABV8UUZ6</accession>
<dbReference type="RefSeq" id="WP_378141030.1">
    <property type="nucleotide sequence ID" value="NZ_JBHSEF010000016.1"/>
</dbReference>
<dbReference type="Gene3D" id="3.40.50.300">
    <property type="entry name" value="P-loop containing nucleotide triphosphate hydrolases"/>
    <property type="match status" value="1"/>
</dbReference>
<dbReference type="SMART" id="SM00382">
    <property type="entry name" value="AAA"/>
    <property type="match status" value="1"/>
</dbReference>
<evidence type="ECO:0000313" key="6">
    <source>
        <dbReference type="EMBL" id="MFC4354750.1"/>
    </source>
</evidence>
<comment type="similarity">
    <text evidence="1">Belongs to the ABC transporter superfamily.</text>
</comment>
<dbReference type="Proteomes" id="UP001595733">
    <property type="component" value="Unassembled WGS sequence"/>
</dbReference>
<dbReference type="SUPFAM" id="SSF52540">
    <property type="entry name" value="P-loop containing nucleoside triphosphate hydrolases"/>
    <property type="match status" value="1"/>
</dbReference>
<dbReference type="PROSITE" id="PS00211">
    <property type="entry name" value="ABC_TRANSPORTER_1"/>
    <property type="match status" value="1"/>
</dbReference>
<name>A0ABV8UUZ6_9BACL</name>
<dbReference type="InterPro" id="IPR027417">
    <property type="entry name" value="P-loop_NTPase"/>
</dbReference>
<dbReference type="Pfam" id="PF08352">
    <property type="entry name" value="oligo_HPY"/>
    <property type="match status" value="1"/>
</dbReference>
<dbReference type="GO" id="GO:0005524">
    <property type="term" value="F:ATP binding"/>
    <property type="evidence" value="ECO:0007669"/>
    <property type="project" value="UniProtKB-KW"/>
</dbReference>
<keyword evidence="7" id="KW-1185">Reference proteome</keyword>
<feature type="domain" description="ABC transporter" evidence="5">
    <location>
        <begin position="6"/>
        <end position="257"/>
    </location>
</feature>
<dbReference type="NCBIfam" id="NF008453">
    <property type="entry name" value="PRK11308.1"/>
    <property type="match status" value="1"/>
</dbReference>
<sequence length="327" mass="36022">MKEELLEVSDLKTHFPIQKGILKRNTGFVKAVDGVSFKLAKGETLGIVGESGCGKSTTGRSILRLINPTSGSVKYKGKEVTSLSKGELLKLRKEMQIVFQDPYASLNPRITIASILEEALSTHSIGKDKKERREIVLQLLEKVGLNRQLANRYPHEFSGGQRQRIGIARAIAVNPTLIIADEPVSALDVSIQAQILNLFQDLQEQMGLTYIFIAHDLSVVKHISDKIGVMYLGRMVEYASKDDLFSNPSHPYTQALMSAVPVPNPLMKKERISLKGDVPNPAAPPSGCTFHTRCNACMEVCKTIKPKDIVISPGHVVSCHLYDSAYN</sequence>
<dbReference type="EMBL" id="JBHSEF010000016">
    <property type="protein sequence ID" value="MFC4354750.1"/>
    <property type="molecule type" value="Genomic_DNA"/>
</dbReference>
<evidence type="ECO:0000256" key="4">
    <source>
        <dbReference type="ARBA" id="ARBA00022840"/>
    </source>
</evidence>
<dbReference type="PROSITE" id="PS50893">
    <property type="entry name" value="ABC_TRANSPORTER_2"/>
    <property type="match status" value="1"/>
</dbReference>
<evidence type="ECO:0000256" key="1">
    <source>
        <dbReference type="ARBA" id="ARBA00005417"/>
    </source>
</evidence>
<reference evidence="7" key="1">
    <citation type="journal article" date="2019" name="Int. J. Syst. Evol. Microbiol.">
        <title>The Global Catalogue of Microorganisms (GCM) 10K type strain sequencing project: providing services to taxonomists for standard genome sequencing and annotation.</title>
        <authorList>
            <consortium name="The Broad Institute Genomics Platform"/>
            <consortium name="The Broad Institute Genome Sequencing Center for Infectious Disease"/>
            <person name="Wu L."/>
            <person name="Ma J."/>
        </authorList>
    </citation>
    <scope>NUCLEOTIDE SEQUENCE [LARGE SCALE GENOMIC DNA]</scope>
    <source>
        <strain evidence="7">CCUG 50353</strain>
    </source>
</reference>
<evidence type="ECO:0000256" key="2">
    <source>
        <dbReference type="ARBA" id="ARBA00022448"/>
    </source>
</evidence>
<dbReference type="InterPro" id="IPR003593">
    <property type="entry name" value="AAA+_ATPase"/>
</dbReference>
<keyword evidence="3" id="KW-0547">Nucleotide-binding</keyword>
<organism evidence="6 7">
    <name type="scientific">Chryseomicrobium palamuruense</name>
    <dbReference type="NCBI Taxonomy" id="682973"/>
    <lineage>
        <taxon>Bacteria</taxon>
        <taxon>Bacillati</taxon>
        <taxon>Bacillota</taxon>
        <taxon>Bacilli</taxon>
        <taxon>Bacillales</taxon>
        <taxon>Caryophanaceae</taxon>
        <taxon>Chryseomicrobium</taxon>
    </lineage>
</organism>
<evidence type="ECO:0000313" key="7">
    <source>
        <dbReference type="Proteomes" id="UP001595733"/>
    </source>
</evidence>
<dbReference type="InterPro" id="IPR013563">
    <property type="entry name" value="Oligopep_ABC_C"/>
</dbReference>
<keyword evidence="4 6" id="KW-0067">ATP-binding</keyword>
<dbReference type="Pfam" id="PF00005">
    <property type="entry name" value="ABC_tran"/>
    <property type="match status" value="1"/>
</dbReference>
<gene>
    <name evidence="6" type="ORF">ACFO0S_06710</name>
</gene>
<evidence type="ECO:0000256" key="3">
    <source>
        <dbReference type="ARBA" id="ARBA00022741"/>
    </source>
</evidence>
<comment type="caution">
    <text evidence="6">The sequence shown here is derived from an EMBL/GenBank/DDBJ whole genome shotgun (WGS) entry which is preliminary data.</text>
</comment>
<dbReference type="InterPro" id="IPR050319">
    <property type="entry name" value="ABC_transp_ATP-bind"/>
</dbReference>
<proteinExistence type="inferred from homology"/>
<dbReference type="CDD" id="cd03257">
    <property type="entry name" value="ABC_NikE_OppD_transporters"/>
    <property type="match status" value="1"/>
</dbReference>
<evidence type="ECO:0000259" key="5">
    <source>
        <dbReference type="PROSITE" id="PS50893"/>
    </source>
</evidence>
<dbReference type="NCBIfam" id="TIGR01727">
    <property type="entry name" value="oligo_HPY"/>
    <property type="match status" value="1"/>
</dbReference>
<dbReference type="InterPro" id="IPR017871">
    <property type="entry name" value="ABC_transporter-like_CS"/>
</dbReference>
<dbReference type="PANTHER" id="PTHR43776">
    <property type="entry name" value="TRANSPORT ATP-BINDING PROTEIN"/>
    <property type="match status" value="1"/>
</dbReference>